<sequence>MALIHADPATPIDVRPFGEHLGERSTQALFKSAQLQVVRVVLKAGERLAPHSVAGEITVQCIEGCIELSADERSVRLDAGHMAWLAARCVHGVTALSDASALVTIALHG</sequence>
<dbReference type="InterPro" id="IPR014710">
    <property type="entry name" value="RmlC-like_jellyroll"/>
</dbReference>
<dbReference type="InterPro" id="IPR011051">
    <property type="entry name" value="RmlC_Cupin_sf"/>
</dbReference>
<gene>
    <name evidence="1" type="ORF">GALL_297690</name>
</gene>
<proteinExistence type="predicted"/>
<dbReference type="AlphaFoldDB" id="A0A1J5QYM7"/>
<name>A0A1J5QYM7_9ZZZZ</name>
<protein>
    <recommendedName>
        <fullName evidence="2">Cupin domain protein</fullName>
    </recommendedName>
</protein>
<comment type="caution">
    <text evidence="1">The sequence shown here is derived from an EMBL/GenBank/DDBJ whole genome shotgun (WGS) entry which is preliminary data.</text>
</comment>
<dbReference type="Gene3D" id="2.60.120.10">
    <property type="entry name" value="Jelly Rolls"/>
    <property type="match status" value="1"/>
</dbReference>
<evidence type="ECO:0008006" key="2">
    <source>
        <dbReference type="Google" id="ProtNLM"/>
    </source>
</evidence>
<reference evidence="1" key="1">
    <citation type="submission" date="2016-10" db="EMBL/GenBank/DDBJ databases">
        <title>Sequence of Gallionella enrichment culture.</title>
        <authorList>
            <person name="Poehlein A."/>
            <person name="Muehling M."/>
            <person name="Daniel R."/>
        </authorList>
    </citation>
    <scope>NUCLEOTIDE SEQUENCE</scope>
</reference>
<dbReference type="SUPFAM" id="SSF51182">
    <property type="entry name" value="RmlC-like cupins"/>
    <property type="match status" value="1"/>
</dbReference>
<accession>A0A1J5QYM7</accession>
<evidence type="ECO:0000313" key="1">
    <source>
        <dbReference type="EMBL" id="OIQ88370.1"/>
    </source>
</evidence>
<dbReference type="EMBL" id="MLJW01000375">
    <property type="protein sequence ID" value="OIQ88370.1"/>
    <property type="molecule type" value="Genomic_DNA"/>
</dbReference>
<organism evidence="1">
    <name type="scientific">mine drainage metagenome</name>
    <dbReference type="NCBI Taxonomy" id="410659"/>
    <lineage>
        <taxon>unclassified sequences</taxon>
        <taxon>metagenomes</taxon>
        <taxon>ecological metagenomes</taxon>
    </lineage>
</organism>